<keyword evidence="2" id="KW-1185">Reference proteome</keyword>
<accession>A0A6A1WEM7</accession>
<protein>
    <submittedName>
        <fullName evidence="1">Uncharacterized protein</fullName>
    </submittedName>
</protein>
<dbReference type="Proteomes" id="UP000516437">
    <property type="component" value="Chromosome 2"/>
</dbReference>
<dbReference type="EMBL" id="RXIC02000020">
    <property type="protein sequence ID" value="KAB1223303.1"/>
    <property type="molecule type" value="Genomic_DNA"/>
</dbReference>
<reference evidence="1 2" key="1">
    <citation type="journal article" date="2019" name="Plant Biotechnol. J.">
        <title>The red bayberry genome and genetic basis of sex determination.</title>
        <authorList>
            <person name="Jia H.M."/>
            <person name="Jia H.J."/>
            <person name="Cai Q.L."/>
            <person name="Wang Y."/>
            <person name="Zhao H.B."/>
            <person name="Yang W.F."/>
            <person name="Wang G.Y."/>
            <person name="Li Y.H."/>
            <person name="Zhan D.L."/>
            <person name="Shen Y.T."/>
            <person name="Niu Q.F."/>
            <person name="Chang L."/>
            <person name="Qiu J."/>
            <person name="Zhao L."/>
            <person name="Xie H.B."/>
            <person name="Fu W.Y."/>
            <person name="Jin J."/>
            <person name="Li X.W."/>
            <person name="Jiao Y."/>
            <person name="Zhou C.C."/>
            <person name="Tu T."/>
            <person name="Chai C.Y."/>
            <person name="Gao J.L."/>
            <person name="Fan L.J."/>
            <person name="van de Weg E."/>
            <person name="Wang J.Y."/>
            <person name="Gao Z.S."/>
        </authorList>
    </citation>
    <scope>NUCLEOTIDE SEQUENCE [LARGE SCALE GENOMIC DNA]</scope>
    <source>
        <tissue evidence="1">Leaves</tissue>
    </source>
</reference>
<sequence length="125" mass="14150">MPLGLLELDDRSSLRRLGSSRILAELDPGIWGTATGWMDDMMTQLTERMQSVLQPTNEMVNDISCWLTTLEQKVMDMDSGWKKEIAAVQEAMRKAATSAELFALTQRVVHICDILKITNDDDYDL</sequence>
<dbReference type="AlphaFoldDB" id="A0A6A1WEM7"/>
<name>A0A6A1WEM7_9ROSI</name>
<organism evidence="1 2">
    <name type="scientific">Morella rubra</name>
    <name type="common">Chinese bayberry</name>
    <dbReference type="NCBI Taxonomy" id="262757"/>
    <lineage>
        <taxon>Eukaryota</taxon>
        <taxon>Viridiplantae</taxon>
        <taxon>Streptophyta</taxon>
        <taxon>Embryophyta</taxon>
        <taxon>Tracheophyta</taxon>
        <taxon>Spermatophyta</taxon>
        <taxon>Magnoliopsida</taxon>
        <taxon>eudicotyledons</taxon>
        <taxon>Gunneridae</taxon>
        <taxon>Pentapetalae</taxon>
        <taxon>rosids</taxon>
        <taxon>fabids</taxon>
        <taxon>Fagales</taxon>
        <taxon>Myricaceae</taxon>
        <taxon>Morella</taxon>
    </lineage>
</organism>
<comment type="caution">
    <text evidence="1">The sequence shown here is derived from an EMBL/GenBank/DDBJ whole genome shotgun (WGS) entry which is preliminary data.</text>
</comment>
<gene>
    <name evidence="1" type="ORF">CJ030_MR2G024661</name>
</gene>
<evidence type="ECO:0000313" key="1">
    <source>
        <dbReference type="EMBL" id="KAB1223303.1"/>
    </source>
</evidence>
<evidence type="ECO:0000313" key="2">
    <source>
        <dbReference type="Proteomes" id="UP000516437"/>
    </source>
</evidence>
<proteinExistence type="predicted"/>